<protein>
    <submittedName>
        <fullName evidence="1">Uncharacterized protein</fullName>
    </submittedName>
</protein>
<dbReference type="OrthoDB" id="5592807at2759"/>
<proteinExistence type="predicted"/>
<gene>
    <name evidence="1" type="ORF">IWW39_004344</name>
</gene>
<name>A0A9W8GC26_9FUNG</name>
<evidence type="ECO:0000313" key="1">
    <source>
        <dbReference type="EMBL" id="KAJ2685308.1"/>
    </source>
</evidence>
<keyword evidence="2" id="KW-1185">Reference proteome</keyword>
<evidence type="ECO:0000313" key="2">
    <source>
        <dbReference type="Proteomes" id="UP001151516"/>
    </source>
</evidence>
<dbReference type="EMBL" id="JANBTX010000159">
    <property type="protein sequence ID" value="KAJ2685308.1"/>
    <property type="molecule type" value="Genomic_DNA"/>
</dbReference>
<dbReference type="AlphaFoldDB" id="A0A9W8GC26"/>
<accession>A0A9W8GC26</accession>
<comment type="caution">
    <text evidence="1">The sequence shown here is derived from an EMBL/GenBank/DDBJ whole genome shotgun (WGS) entry which is preliminary data.</text>
</comment>
<dbReference type="Proteomes" id="UP001151516">
    <property type="component" value="Unassembled WGS sequence"/>
</dbReference>
<reference evidence="1" key="1">
    <citation type="submission" date="2022-07" db="EMBL/GenBank/DDBJ databases">
        <title>Phylogenomic reconstructions and comparative analyses of Kickxellomycotina fungi.</title>
        <authorList>
            <person name="Reynolds N.K."/>
            <person name="Stajich J.E."/>
            <person name="Barry K."/>
            <person name="Grigoriev I.V."/>
            <person name="Crous P."/>
            <person name="Smith M.E."/>
        </authorList>
    </citation>
    <scope>NUCLEOTIDE SEQUENCE</scope>
    <source>
        <strain evidence="1">CBS 109367</strain>
    </source>
</reference>
<organism evidence="1 2">
    <name type="scientific">Coemansia spiralis</name>
    <dbReference type="NCBI Taxonomy" id="417178"/>
    <lineage>
        <taxon>Eukaryota</taxon>
        <taxon>Fungi</taxon>
        <taxon>Fungi incertae sedis</taxon>
        <taxon>Zoopagomycota</taxon>
        <taxon>Kickxellomycotina</taxon>
        <taxon>Kickxellomycetes</taxon>
        <taxon>Kickxellales</taxon>
        <taxon>Kickxellaceae</taxon>
        <taxon>Coemansia</taxon>
    </lineage>
</organism>
<sequence length="213" mass="23403">MQSLSLFQTLPSLVVEMIIEYLQGRPRNTLDPDNKKHNQKKIVLRPLLDVRLLWRVAVLNSICDNCELSYSHRRKAIEERFPAWPAGFLYPQFGTTSLVKRVVVRARLSSDVGKIGFCAVINTPQYANMSYPSAKSLILMLSPLRNGGATGVSPLGTNDIAEFARSLCQLTPAVTSVAIEFSSACPNTNCTQELYATLVSELTKGGVVGLSID</sequence>